<dbReference type="InterPro" id="IPR001173">
    <property type="entry name" value="Glyco_trans_2-like"/>
</dbReference>
<evidence type="ECO:0000256" key="1">
    <source>
        <dbReference type="ARBA" id="ARBA00006739"/>
    </source>
</evidence>
<organism evidence="6 7">
    <name type="scientific">Ligilactobacillus faecis</name>
    <dbReference type="NCBI Taxonomy" id="762833"/>
    <lineage>
        <taxon>Bacteria</taxon>
        <taxon>Bacillati</taxon>
        <taxon>Bacillota</taxon>
        <taxon>Bacilli</taxon>
        <taxon>Lactobacillales</taxon>
        <taxon>Lactobacillaceae</taxon>
        <taxon>Ligilactobacillus</taxon>
    </lineage>
</organism>
<dbReference type="NCBIfam" id="TIGR03111">
    <property type="entry name" value="glyc2_xrt_Gpos1"/>
    <property type="match status" value="1"/>
</dbReference>
<dbReference type="Gene3D" id="3.90.550.10">
    <property type="entry name" value="Spore Coat Polysaccharide Biosynthesis Protein SpsA, Chain A"/>
    <property type="match status" value="1"/>
</dbReference>
<evidence type="ECO:0000259" key="5">
    <source>
        <dbReference type="Pfam" id="PF00535"/>
    </source>
</evidence>
<protein>
    <submittedName>
        <fullName evidence="6">TIGR03111 family XrtG-associated glycosyltransferase</fullName>
    </submittedName>
</protein>
<evidence type="ECO:0000256" key="4">
    <source>
        <dbReference type="SAM" id="Phobius"/>
    </source>
</evidence>
<evidence type="ECO:0000313" key="6">
    <source>
        <dbReference type="EMBL" id="MEY8661289.1"/>
    </source>
</evidence>
<dbReference type="Pfam" id="PF00535">
    <property type="entry name" value="Glycos_transf_2"/>
    <property type="match status" value="1"/>
</dbReference>
<sequence length="445" mass="51991">MALIFSRLGFWLAWLLIPILFEFLPTCSYFLRLRFFKKIAPPSESLSYFPYITVIVPVYNSEKTLYKCLASLNDSTYPNSSMQIIVANNHSTDQSFAVFERARHNFNRLNLQWLETDPGKARALNAAIYNARGKYILNIDSDGFLEKNALLNIVTRFENDAQILALTGTILINKELIKQTKSWKLRFLQANEYFEYTRAFLTGRQIESAKNQLFTLSGAFSAFRKETLFQTFLYNPQTVGEDTEITFQIRTKLKGKIVLCPNAIFYAEPIESLAALYLQRQRWQRGQIETAQAFMQENADLKTFFSNFMIRKMMIDHTFIFCRIIWVFGLFVLVYLGYSPLLLACSLGLLYLLYIFNEFLNLLVALHFLRDFPKEKTYLRHKAWCCLTIPFYNLLCALIRLLGIINSITFPAKWRAQEFSSEWSQVTTIVKKDLKHLAQRKDQHE</sequence>
<dbReference type="Proteomes" id="UP001565236">
    <property type="component" value="Unassembled WGS sequence"/>
</dbReference>
<evidence type="ECO:0000256" key="3">
    <source>
        <dbReference type="ARBA" id="ARBA00022679"/>
    </source>
</evidence>
<dbReference type="InterPro" id="IPR029044">
    <property type="entry name" value="Nucleotide-diphossugar_trans"/>
</dbReference>
<keyword evidence="7" id="KW-1185">Reference proteome</keyword>
<feature type="transmembrane region" description="Helical" evidence="4">
    <location>
        <begin position="12"/>
        <end position="31"/>
    </location>
</feature>
<feature type="domain" description="Glycosyltransferase 2-like" evidence="5">
    <location>
        <begin position="53"/>
        <end position="226"/>
    </location>
</feature>
<keyword evidence="2" id="KW-0328">Glycosyltransferase</keyword>
<feature type="transmembrane region" description="Helical" evidence="4">
    <location>
        <begin position="318"/>
        <end position="338"/>
    </location>
</feature>
<name>A0ABV4DQA3_9LACO</name>
<dbReference type="PANTHER" id="PTHR43630">
    <property type="entry name" value="POLY-BETA-1,6-N-ACETYL-D-GLUCOSAMINE SYNTHASE"/>
    <property type="match status" value="1"/>
</dbReference>
<reference evidence="6 7" key="1">
    <citation type="submission" date="2024-03" db="EMBL/GenBank/DDBJ databases">
        <title>Mouse gut bacterial collection (mGBC) of GemPharmatech.</title>
        <authorList>
            <person name="He Y."/>
            <person name="Dong L."/>
            <person name="Wu D."/>
            <person name="Gao X."/>
            <person name="Lin Z."/>
        </authorList>
    </citation>
    <scope>NUCLEOTIDE SEQUENCE [LARGE SCALE GENOMIC DNA]</scope>
    <source>
        <strain evidence="6 7">15-30</strain>
    </source>
</reference>
<dbReference type="SUPFAM" id="SSF53448">
    <property type="entry name" value="Nucleotide-diphospho-sugar transferases"/>
    <property type="match status" value="1"/>
</dbReference>
<feature type="transmembrane region" description="Helical" evidence="4">
    <location>
        <begin position="381"/>
        <end position="405"/>
    </location>
</feature>
<keyword evidence="4" id="KW-0472">Membrane</keyword>
<dbReference type="CDD" id="cd06423">
    <property type="entry name" value="CESA_like"/>
    <property type="match status" value="1"/>
</dbReference>
<keyword evidence="3" id="KW-0808">Transferase</keyword>
<evidence type="ECO:0000256" key="2">
    <source>
        <dbReference type="ARBA" id="ARBA00022676"/>
    </source>
</evidence>
<keyword evidence="4" id="KW-0812">Transmembrane</keyword>
<gene>
    <name evidence="6" type="ORF">AALT52_00065</name>
</gene>
<proteinExistence type="inferred from homology"/>
<dbReference type="PANTHER" id="PTHR43630:SF1">
    <property type="entry name" value="POLY-BETA-1,6-N-ACETYL-D-GLUCOSAMINE SYNTHASE"/>
    <property type="match status" value="1"/>
</dbReference>
<comment type="similarity">
    <text evidence="1">Belongs to the glycosyltransferase 2 family.</text>
</comment>
<dbReference type="EMBL" id="JBCLUF010000001">
    <property type="protein sequence ID" value="MEY8661289.1"/>
    <property type="molecule type" value="Genomic_DNA"/>
</dbReference>
<accession>A0ABV4DQA3</accession>
<dbReference type="RefSeq" id="WP_369939556.1">
    <property type="nucleotide sequence ID" value="NZ_JBCLUF010000001.1"/>
</dbReference>
<comment type="caution">
    <text evidence="6">The sequence shown here is derived from an EMBL/GenBank/DDBJ whole genome shotgun (WGS) entry which is preliminary data.</text>
</comment>
<keyword evidence="4" id="KW-1133">Transmembrane helix</keyword>
<evidence type="ECO:0000313" key="7">
    <source>
        <dbReference type="Proteomes" id="UP001565236"/>
    </source>
</evidence>
<feature type="transmembrane region" description="Helical" evidence="4">
    <location>
        <begin position="350"/>
        <end position="369"/>
    </location>
</feature>
<dbReference type="InterPro" id="IPR017542">
    <property type="entry name" value="XrtG-assoc_glycosyltfrase"/>
</dbReference>